<reference evidence="13" key="1">
    <citation type="thesis" date="2020" institute="ProQuest LLC" country="789 East Eisenhower Parkway, Ann Arbor, MI, USA">
        <title>Comparative Genomics and Chromosome Evolution.</title>
        <authorList>
            <person name="Mudd A.B."/>
        </authorList>
    </citation>
    <scope>NUCLEOTIDE SEQUENCE</scope>
    <source>
        <strain evidence="13">237g6f4</strain>
        <tissue evidence="13">Blood</tissue>
    </source>
</reference>
<evidence type="ECO:0000256" key="7">
    <source>
        <dbReference type="ARBA" id="ARBA00023040"/>
    </source>
</evidence>
<dbReference type="InterPro" id="IPR050516">
    <property type="entry name" value="Olfactory_GPCR"/>
</dbReference>
<keyword evidence="10" id="KW-0807">Transducer</keyword>
<dbReference type="GO" id="GO:0005886">
    <property type="term" value="C:plasma membrane"/>
    <property type="evidence" value="ECO:0007669"/>
    <property type="project" value="UniProtKB-SubCell"/>
</dbReference>
<evidence type="ECO:0000256" key="11">
    <source>
        <dbReference type="SAM" id="Phobius"/>
    </source>
</evidence>
<dbReference type="FunFam" id="1.20.1070.10:FF:000015">
    <property type="entry name" value="Olfactory receptor"/>
    <property type="match status" value="1"/>
</dbReference>
<protein>
    <recommendedName>
        <fullName evidence="12">G-protein coupled receptors family 1 profile domain-containing protein</fullName>
    </recommendedName>
</protein>
<gene>
    <name evidence="13" type="ORF">GDO81_019857</name>
</gene>
<accession>A0AAV6ZK39</accession>
<name>A0AAV6ZK39_ENGPU</name>
<feature type="transmembrane region" description="Helical" evidence="11">
    <location>
        <begin position="100"/>
        <end position="119"/>
    </location>
</feature>
<keyword evidence="8 11" id="KW-0472">Membrane</keyword>
<dbReference type="GO" id="GO:0004930">
    <property type="term" value="F:G protein-coupled receptor activity"/>
    <property type="evidence" value="ECO:0007669"/>
    <property type="project" value="UniProtKB-KW"/>
</dbReference>
<dbReference type="EMBL" id="WNYA01000138">
    <property type="protein sequence ID" value="KAG8549724.1"/>
    <property type="molecule type" value="Genomic_DNA"/>
</dbReference>
<feature type="domain" description="G-protein coupled receptors family 1 profile" evidence="12">
    <location>
        <begin position="40"/>
        <end position="289"/>
    </location>
</feature>
<keyword evidence="4 11" id="KW-0812">Transmembrane</keyword>
<dbReference type="Pfam" id="PF13853">
    <property type="entry name" value="7tm_4"/>
    <property type="match status" value="1"/>
</dbReference>
<dbReference type="PANTHER" id="PTHR26452">
    <property type="entry name" value="OLFACTORY RECEPTOR"/>
    <property type="match status" value="1"/>
</dbReference>
<keyword evidence="5" id="KW-0716">Sensory transduction</keyword>
<proteinExistence type="inferred from homology"/>
<dbReference type="PRINTS" id="PR00237">
    <property type="entry name" value="GPCRRHODOPSN"/>
</dbReference>
<feature type="transmembrane region" description="Helical" evidence="11">
    <location>
        <begin position="202"/>
        <end position="224"/>
    </location>
</feature>
<feature type="non-terminal residue" evidence="13">
    <location>
        <position position="1"/>
    </location>
</feature>
<evidence type="ECO:0000313" key="14">
    <source>
        <dbReference type="Proteomes" id="UP000824782"/>
    </source>
</evidence>
<dbReference type="SUPFAM" id="SSF81321">
    <property type="entry name" value="Family A G protein-coupled receptor-like"/>
    <property type="match status" value="1"/>
</dbReference>
<evidence type="ECO:0000256" key="5">
    <source>
        <dbReference type="ARBA" id="ARBA00022725"/>
    </source>
</evidence>
<dbReference type="InterPro" id="IPR000725">
    <property type="entry name" value="Olfact_rcpt"/>
</dbReference>
<dbReference type="Proteomes" id="UP000824782">
    <property type="component" value="Unassembled WGS sequence"/>
</dbReference>
<evidence type="ECO:0000313" key="13">
    <source>
        <dbReference type="EMBL" id="KAG8549724.1"/>
    </source>
</evidence>
<evidence type="ECO:0000259" key="12">
    <source>
        <dbReference type="PROSITE" id="PS50262"/>
    </source>
</evidence>
<keyword evidence="6 11" id="KW-1133">Transmembrane helix</keyword>
<dbReference type="InterPro" id="IPR000276">
    <property type="entry name" value="GPCR_Rhodpsn"/>
</dbReference>
<evidence type="ECO:0000256" key="1">
    <source>
        <dbReference type="ARBA" id="ARBA00004651"/>
    </source>
</evidence>
<comment type="similarity">
    <text evidence="2">Belongs to the G-protein coupled receptor 1 family.</text>
</comment>
<dbReference type="InterPro" id="IPR017452">
    <property type="entry name" value="GPCR_Rhodpsn_7TM"/>
</dbReference>
<feature type="transmembrane region" description="Helical" evidence="11">
    <location>
        <begin position="274"/>
        <end position="292"/>
    </location>
</feature>
<dbReference type="CDD" id="cd13954">
    <property type="entry name" value="7tmA_OR"/>
    <property type="match status" value="1"/>
</dbReference>
<evidence type="ECO:0000256" key="8">
    <source>
        <dbReference type="ARBA" id="ARBA00023136"/>
    </source>
</evidence>
<dbReference type="Gene3D" id="1.20.1070.10">
    <property type="entry name" value="Rhodopsin 7-helix transmembrane proteins"/>
    <property type="match status" value="1"/>
</dbReference>
<keyword evidence="5" id="KW-0552">Olfaction</keyword>
<keyword evidence="3" id="KW-1003">Cell membrane</keyword>
<dbReference type="AlphaFoldDB" id="A0AAV6ZK39"/>
<dbReference type="PRINTS" id="PR00245">
    <property type="entry name" value="OLFACTORYR"/>
</dbReference>
<feature type="transmembrane region" description="Helical" evidence="11">
    <location>
        <begin position="236"/>
        <end position="254"/>
    </location>
</feature>
<dbReference type="PROSITE" id="PS50262">
    <property type="entry name" value="G_PROTEIN_RECEP_F1_2"/>
    <property type="match status" value="1"/>
</dbReference>
<evidence type="ECO:0000256" key="3">
    <source>
        <dbReference type="ARBA" id="ARBA00022475"/>
    </source>
</evidence>
<organism evidence="13 14">
    <name type="scientific">Engystomops pustulosus</name>
    <name type="common">Tungara frog</name>
    <name type="synonym">Physalaemus pustulosus</name>
    <dbReference type="NCBI Taxonomy" id="76066"/>
    <lineage>
        <taxon>Eukaryota</taxon>
        <taxon>Metazoa</taxon>
        <taxon>Chordata</taxon>
        <taxon>Craniata</taxon>
        <taxon>Vertebrata</taxon>
        <taxon>Euteleostomi</taxon>
        <taxon>Amphibia</taxon>
        <taxon>Batrachia</taxon>
        <taxon>Anura</taxon>
        <taxon>Neobatrachia</taxon>
        <taxon>Hyloidea</taxon>
        <taxon>Leptodactylidae</taxon>
        <taxon>Leiuperinae</taxon>
        <taxon>Engystomops</taxon>
    </lineage>
</organism>
<evidence type="ECO:0000256" key="4">
    <source>
        <dbReference type="ARBA" id="ARBA00022692"/>
    </source>
</evidence>
<keyword evidence="14" id="KW-1185">Reference proteome</keyword>
<feature type="transmembrane region" description="Helical" evidence="11">
    <location>
        <begin position="140"/>
        <end position="158"/>
    </location>
</feature>
<comment type="caution">
    <text evidence="13">The sequence shown here is derived from an EMBL/GenBank/DDBJ whole genome shotgun (WGS) entry which is preliminary data.</text>
</comment>
<dbReference type="GO" id="GO:0004984">
    <property type="term" value="F:olfactory receptor activity"/>
    <property type="evidence" value="ECO:0007669"/>
    <property type="project" value="InterPro"/>
</dbReference>
<keyword evidence="9" id="KW-0675">Receptor</keyword>
<feature type="transmembrane region" description="Helical" evidence="11">
    <location>
        <begin position="59"/>
        <end position="80"/>
    </location>
</feature>
<keyword evidence="7" id="KW-0297">G-protein coupled receptor</keyword>
<evidence type="ECO:0000256" key="9">
    <source>
        <dbReference type="ARBA" id="ARBA00023170"/>
    </source>
</evidence>
<evidence type="ECO:0000256" key="6">
    <source>
        <dbReference type="ARBA" id="ARBA00022989"/>
    </source>
</evidence>
<feature type="transmembrane region" description="Helical" evidence="11">
    <location>
        <begin position="25"/>
        <end position="47"/>
    </location>
</feature>
<dbReference type="FunFam" id="1.10.1220.70:FF:000001">
    <property type="entry name" value="Olfactory receptor"/>
    <property type="match status" value="1"/>
</dbReference>
<evidence type="ECO:0000256" key="2">
    <source>
        <dbReference type="ARBA" id="ARBA00010663"/>
    </source>
</evidence>
<evidence type="ECO:0000256" key="10">
    <source>
        <dbReference type="ARBA" id="ARBA00023224"/>
    </source>
</evidence>
<comment type="subcellular location">
    <subcellularLocation>
        <location evidence="1">Cell membrane</location>
        <topology evidence="1">Multi-pass membrane protein</topology>
    </subcellularLocation>
</comment>
<sequence length="307" mass="35287">ITTNQSSAEDFQIVPFFSKSKETPYIFFTILTIYLFGLLINIVIITVICKDHRLHTPMYLFLCNLSIIDVCFSTVIVPKALHMLITSNNKVSFTQCFTQFFFYVLFGTTEDTLLFTMAYDRYLAICRPLHYHQVLSRRTCLGIIVGIWSSACMNSLLITTQASKLTFCSSNKIHHLFCDFKALFKISCGGLKKFFNLVYFEILVFVFFPFLFSFISYIKIITIIVNIKSQVGRRKVFSTCSSHLTVLLLYYTTASSVLLAPNSKYSDILEQSCSVLYTIVTPMLNPLIYTLRNKEVKEALKRLVRAK</sequence>